<evidence type="ECO:0000313" key="1">
    <source>
        <dbReference type="EMBL" id="MPD01378.1"/>
    </source>
</evidence>
<sequence length="61" mass="7300">MPDQVIHHLFFENEVKACVLKNLYQYENASNRLCYTTSLTRQLSYTDLKKDSLQEYRQSPK</sequence>
<dbReference type="OrthoDB" id="6381924at2759"/>
<dbReference type="Proteomes" id="UP000324222">
    <property type="component" value="Unassembled WGS sequence"/>
</dbReference>
<evidence type="ECO:0000313" key="2">
    <source>
        <dbReference type="Proteomes" id="UP000324222"/>
    </source>
</evidence>
<accession>A0A5B7K831</accession>
<proteinExistence type="predicted"/>
<reference evidence="1 2" key="1">
    <citation type="submission" date="2019-05" db="EMBL/GenBank/DDBJ databases">
        <title>Another draft genome of Portunus trituberculatus and its Hox gene families provides insights of decapod evolution.</title>
        <authorList>
            <person name="Jeong J.-H."/>
            <person name="Song I."/>
            <person name="Kim S."/>
            <person name="Choi T."/>
            <person name="Kim D."/>
            <person name="Ryu S."/>
            <person name="Kim W."/>
        </authorList>
    </citation>
    <scope>NUCLEOTIDE SEQUENCE [LARGE SCALE GENOMIC DNA]</scope>
    <source>
        <tissue evidence="1">Muscle</tissue>
    </source>
</reference>
<protein>
    <submittedName>
        <fullName evidence="1">Uncharacterized protein</fullName>
    </submittedName>
</protein>
<gene>
    <name evidence="1" type="ORF">E2C01_096901</name>
</gene>
<comment type="caution">
    <text evidence="1">The sequence shown here is derived from an EMBL/GenBank/DDBJ whole genome shotgun (WGS) entry which is preliminary data.</text>
</comment>
<name>A0A5B7K831_PORTR</name>
<dbReference type="AlphaFoldDB" id="A0A5B7K831"/>
<dbReference type="EMBL" id="VSRR010126905">
    <property type="protein sequence ID" value="MPD01378.1"/>
    <property type="molecule type" value="Genomic_DNA"/>
</dbReference>
<keyword evidence="2" id="KW-1185">Reference proteome</keyword>
<organism evidence="1 2">
    <name type="scientific">Portunus trituberculatus</name>
    <name type="common">Swimming crab</name>
    <name type="synonym">Neptunus trituberculatus</name>
    <dbReference type="NCBI Taxonomy" id="210409"/>
    <lineage>
        <taxon>Eukaryota</taxon>
        <taxon>Metazoa</taxon>
        <taxon>Ecdysozoa</taxon>
        <taxon>Arthropoda</taxon>
        <taxon>Crustacea</taxon>
        <taxon>Multicrustacea</taxon>
        <taxon>Malacostraca</taxon>
        <taxon>Eumalacostraca</taxon>
        <taxon>Eucarida</taxon>
        <taxon>Decapoda</taxon>
        <taxon>Pleocyemata</taxon>
        <taxon>Brachyura</taxon>
        <taxon>Eubrachyura</taxon>
        <taxon>Portunoidea</taxon>
        <taxon>Portunidae</taxon>
        <taxon>Portuninae</taxon>
        <taxon>Portunus</taxon>
    </lineage>
</organism>